<evidence type="ECO:0000313" key="1">
    <source>
        <dbReference type="EMBL" id="QQG37285.1"/>
    </source>
</evidence>
<evidence type="ECO:0000313" key="2">
    <source>
        <dbReference type="Proteomes" id="UP000595362"/>
    </source>
</evidence>
<dbReference type="PANTHER" id="PTHR30217">
    <property type="entry name" value="PEPTIDASE U32 FAMILY"/>
    <property type="match status" value="1"/>
</dbReference>
<dbReference type="InterPro" id="IPR043693">
    <property type="entry name" value="UbiV"/>
</dbReference>
<dbReference type="Pfam" id="PF01136">
    <property type="entry name" value="Peptidase_U32"/>
    <property type="match status" value="1"/>
</dbReference>
<dbReference type="InterPro" id="IPR051454">
    <property type="entry name" value="RNA/ubiquinone_mod_enzymes"/>
</dbReference>
<gene>
    <name evidence="1" type="ORF">HYS17_05860</name>
</gene>
<sequence>MIPQLTMGPIQYHWPAPQWKDFYMRIADEAPVDVVYIGEVICSKRAPFYEPLYEEVADYLKKAGKKVIFSTLAEVMIKHDRKMVSGMTALEDVLVEANDTSALYYLSGKPHTIGPFMNVYNEETLTFLTLNGAEHACFPTELPEASLSVLSRRANHLGITTEVQVYGRIPLALSARCYHARAHGRVKDNCQFVCENDADGMELKTLKGQPFLSVNGIATMSHTCLNLAQEIETLTGMGITHYRLSPHSHDMVKVSKLFRDLLSNKADPASVTEELKKIRPDIPFSNGFFHRTRGYEWLQQRESA</sequence>
<accession>A0A7T5UIB4</accession>
<reference evidence="1 2" key="1">
    <citation type="submission" date="2020-07" db="EMBL/GenBank/DDBJ databases">
        <title>Huge and variable diversity of episymbiotic CPR bacteria and DPANN archaea in groundwater ecosystems.</title>
        <authorList>
            <person name="He C.Y."/>
            <person name="Keren R."/>
            <person name="Whittaker M."/>
            <person name="Farag I.F."/>
            <person name="Doudna J."/>
            <person name="Cate J.H.D."/>
            <person name="Banfield J.F."/>
        </authorList>
    </citation>
    <scope>NUCLEOTIDE SEQUENCE [LARGE SCALE GENOMIC DNA]</scope>
    <source>
        <strain evidence="1">NC_groundwater_70_Ag_B-0.1um_54_66</strain>
    </source>
</reference>
<dbReference type="EMBL" id="CP066681">
    <property type="protein sequence ID" value="QQG37285.1"/>
    <property type="molecule type" value="Genomic_DNA"/>
</dbReference>
<dbReference type="PANTHER" id="PTHR30217:SF11">
    <property type="entry name" value="UBIQUINONE BIOSYNTHESIS PROTEIN UBIV"/>
    <property type="match status" value="1"/>
</dbReference>
<protein>
    <submittedName>
        <fullName evidence="1">U32 family peptidase</fullName>
    </submittedName>
</protein>
<dbReference type="AlphaFoldDB" id="A0A7T5UIB4"/>
<proteinExistence type="inferred from homology"/>
<dbReference type="GO" id="GO:0006744">
    <property type="term" value="P:ubiquinone biosynthetic process"/>
    <property type="evidence" value="ECO:0007669"/>
    <property type="project" value="UniProtKB-UniPathway"/>
</dbReference>
<name>A0A7T5UIB4_9BACT</name>
<organism evidence="1 2">
    <name type="scientific">Micavibrio aeruginosavorus</name>
    <dbReference type="NCBI Taxonomy" id="349221"/>
    <lineage>
        <taxon>Bacteria</taxon>
        <taxon>Pseudomonadati</taxon>
        <taxon>Bdellovibrionota</taxon>
        <taxon>Bdellovibrionia</taxon>
        <taxon>Bdellovibrionales</taxon>
        <taxon>Pseudobdellovibrionaceae</taxon>
        <taxon>Micavibrio</taxon>
    </lineage>
</organism>
<dbReference type="UniPathway" id="UPA00232"/>
<dbReference type="InterPro" id="IPR001539">
    <property type="entry name" value="Peptidase_U32"/>
</dbReference>
<dbReference type="NCBIfam" id="NF011991">
    <property type="entry name" value="PRK15447.1"/>
    <property type="match status" value="1"/>
</dbReference>
<dbReference type="Proteomes" id="UP000595362">
    <property type="component" value="Chromosome"/>
</dbReference>
<dbReference type="HAMAP" id="MF_02233">
    <property type="entry name" value="UbiV"/>
    <property type="match status" value="1"/>
</dbReference>